<keyword evidence="1" id="KW-0472">Membrane</keyword>
<gene>
    <name evidence="2" type="ORF">KC01_LOCUS24667</name>
</gene>
<sequence>MHFHRPRAPSHREGTFTWWFSDTAAQGGGGGGGGGCGVLWGGGGGGGGGGSSTHPLKGESVGEAYVRSAAWRLQLKRLKALYLQALMPIAASLFVVLG</sequence>
<evidence type="ECO:0000313" key="2">
    <source>
        <dbReference type="EMBL" id="CAL1595943.1"/>
    </source>
</evidence>
<dbReference type="Proteomes" id="UP001497482">
    <property type="component" value="Chromosome 20"/>
</dbReference>
<accession>A0AAV2L4G6</accession>
<evidence type="ECO:0000256" key="1">
    <source>
        <dbReference type="SAM" id="Phobius"/>
    </source>
</evidence>
<keyword evidence="3" id="KW-1185">Reference proteome</keyword>
<evidence type="ECO:0000313" key="3">
    <source>
        <dbReference type="Proteomes" id="UP001497482"/>
    </source>
</evidence>
<protein>
    <submittedName>
        <fullName evidence="2">Uncharacterized protein</fullName>
    </submittedName>
</protein>
<keyword evidence="1" id="KW-1133">Transmembrane helix</keyword>
<organism evidence="2 3">
    <name type="scientific">Knipowitschia caucasica</name>
    <name type="common">Caucasian dwarf goby</name>
    <name type="synonym">Pomatoschistus caucasicus</name>
    <dbReference type="NCBI Taxonomy" id="637954"/>
    <lineage>
        <taxon>Eukaryota</taxon>
        <taxon>Metazoa</taxon>
        <taxon>Chordata</taxon>
        <taxon>Craniata</taxon>
        <taxon>Vertebrata</taxon>
        <taxon>Euteleostomi</taxon>
        <taxon>Actinopterygii</taxon>
        <taxon>Neopterygii</taxon>
        <taxon>Teleostei</taxon>
        <taxon>Neoteleostei</taxon>
        <taxon>Acanthomorphata</taxon>
        <taxon>Gobiaria</taxon>
        <taxon>Gobiiformes</taxon>
        <taxon>Gobioidei</taxon>
        <taxon>Gobiidae</taxon>
        <taxon>Gobiinae</taxon>
        <taxon>Knipowitschia</taxon>
    </lineage>
</organism>
<name>A0AAV2L4G6_KNICA</name>
<dbReference type="AlphaFoldDB" id="A0AAV2L4G6"/>
<dbReference type="EMBL" id="OZ035842">
    <property type="protein sequence ID" value="CAL1595943.1"/>
    <property type="molecule type" value="Genomic_DNA"/>
</dbReference>
<keyword evidence="1" id="KW-0812">Transmembrane</keyword>
<feature type="transmembrane region" description="Helical" evidence="1">
    <location>
        <begin position="80"/>
        <end position="97"/>
    </location>
</feature>
<reference evidence="2 3" key="1">
    <citation type="submission" date="2024-04" db="EMBL/GenBank/DDBJ databases">
        <authorList>
            <person name="Waldvogel A.-M."/>
            <person name="Schoenle A."/>
        </authorList>
    </citation>
    <scope>NUCLEOTIDE SEQUENCE [LARGE SCALE GENOMIC DNA]</scope>
</reference>
<proteinExistence type="predicted"/>